<dbReference type="PANTHER" id="PTHR36511:SF4">
    <property type="entry name" value="ANTITOXIN MQSA"/>
    <property type="match status" value="1"/>
</dbReference>
<dbReference type="InterPro" id="IPR032758">
    <property type="entry name" value="MqsA/HigA-2"/>
</dbReference>
<keyword evidence="3" id="KW-0804">Transcription</keyword>
<evidence type="ECO:0000256" key="1">
    <source>
        <dbReference type="ARBA" id="ARBA00023015"/>
    </source>
</evidence>
<name>A0ABV1QKW5_9HYPH</name>
<dbReference type="InterPro" id="IPR001387">
    <property type="entry name" value="Cro/C1-type_HTH"/>
</dbReference>
<dbReference type="SUPFAM" id="SSF47413">
    <property type="entry name" value="lambda repressor-like DNA-binding domains"/>
    <property type="match status" value="1"/>
</dbReference>
<evidence type="ECO:0000259" key="4">
    <source>
        <dbReference type="PROSITE" id="PS50943"/>
    </source>
</evidence>
<evidence type="ECO:0000256" key="2">
    <source>
        <dbReference type="ARBA" id="ARBA00023125"/>
    </source>
</evidence>
<dbReference type="InterPro" id="IPR010982">
    <property type="entry name" value="Lambda_DNA-bd_dom_sf"/>
</dbReference>
<dbReference type="InterPro" id="IPR052359">
    <property type="entry name" value="HTH-type_reg/antitoxin"/>
</dbReference>
<accession>A0ABV1QKW5</accession>
<dbReference type="CDD" id="cd00093">
    <property type="entry name" value="HTH_XRE"/>
    <property type="match status" value="1"/>
</dbReference>
<comment type="caution">
    <text evidence="5">The sequence shown here is derived from an EMBL/GenBank/DDBJ whole genome shotgun (WGS) entry which is preliminary data.</text>
</comment>
<dbReference type="Pfam" id="PF15731">
    <property type="entry name" value="MqsA_antitoxin"/>
    <property type="match status" value="1"/>
</dbReference>
<keyword evidence="1" id="KW-0805">Transcription regulation</keyword>
<dbReference type="SMART" id="SM00530">
    <property type="entry name" value="HTH_XRE"/>
    <property type="match status" value="1"/>
</dbReference>
<dbReference type="Proteomes" id="UP001480955">
    <property type="component" value="Unassembled WGS sequence"/>
</dbReference>
<organism evidence="5 6">
    <name type="scientific">Methylorubrum podarium</name>
    <dbReference type="NCBI Taxonomy" id="200476"/>
    <lineage>
        <taxon>Bacteria</taxon>
        <taxon>Pseudomonadati</taxon>
        <taxon>Pseudomonadota</taxon>
        <taxon>Alphaproteobacteria</taxon>
        <taxon>Hyphomicrobiales</taxon>
        <taxon>Methylobacteriaceae</taxon>
        <taxon>Methylorubrum</taxon>
    </lineage>
</organism>
<gene>
    <name evidence="5" type="ORF">ABS772_08675</name>
</gene>
<proteinExistence type="predicted"/>
<feature type="domain" description="HTH cro/C1-type" evidence="4">
    <location>
        <begin position="106"/>
        <end position="159"/>
    </location>
</feature>
<dbReference type="EMBL" id="JBELQE010000050">
    <property type="protein sequence ID" value="MER2249986.1"/>
    <property type="molecule type" value="Genomic_DNA"/>
</dbReference>
<protein>
    <submittedName>
        <fullName evidence="5">Type II toxin-antitoxin system MqsA family antitoxin</fullName>
    </submittedName>
</protein>
<keyword evidence="2" id="KW-0238">DNA-binding</keyword>
<dbReference type="RefSeq" id="WP_350393778.1">
    <property type="nucleotide sequence ID" value="NZ_JBELQE010000050.1"/>
</dbReference>
<sequence length="176" mass="19024">MDSSLRERFERLARTRALEPVRSGSPAVLVLRPAPGGTDIAAIPAVTALVRRGVGLLPAKRAVESCRDTGHAILEVPTVEDRSALSDELSACAIAAGFVEASTIDVKAVRRRLGLTQQQFALRYGLDLNSLQNWETGRRKPDAAVRSYLKVIDRLPDAVGEALEDVVSPADELTIR</sequence>
<dbReference type="Gene3D" id="1.10.260.40">
    <property type="entry name" value="lambda repressor-like DNA-binding domains"/>
    <property type="match status" value="1"/>
</dbReference>
<dbReference type="PANTHER" id="PTHR36511">
    <property type="entry name" value="MERR FAMILY BACTERIAL REGULATORY PROTEIN"/>
    <property type="match status" value="1"/>
</dbReference>
<keyword evidence="6" id="KW-1185">Reference proteome</keyword>
<evidence type="ECO:0000313" key="6">
    <source>
        <dbReference type="Proteomes" id="UP001480955"/>
    </source>
</evidence>
<reference evidence="5 6" key="1">
    <citation type="submission" date="2024-06" db="EMBL/GenBank/DDBJ databases">
        <authorList>
            <person name="Campbell A.G."/>
        </authorList>
    </citation>
    <scope>NUCLEOTIDE SEQUENCE [LARGE SCALE GENOMIC DNA]</scope>
    <source>
        <strain evidence="5 6">EM12</strain>
    </source>
</reference>
<dbReference type="PROSITE" id="PS50943">
    <property type="entry name" value="HTH_CROC1"/>
    <property type="match status" value="1"/>
</dbReference>
<evidence type="ECO:0000256" key="3">
    <source>
        <dbReference type="ARBA" id="ARBA00023163"/>
    </source>
</evidence>
<evidence type="ECO:0000313" key="5">
    <source>
        <dbReference type="EMBL" id="MER2249986.1"/>
    </source>
</evidence>